<dbReference type="Proteomes" id="UP000294335">
    <property type="component" value="Unassembled WGS sequence"/>
</dbReference>
<dbReference type="Gene3D" id="1.20.120.740">
    <property type="entry name" value="YgfB uncharacterised protein family UPF0149, PF03695"/>
    <property type="match status" value="1"/>
</dbReference>
<dbReference type="EMBL" id="OPYN01000203">
    <property type="protein sequence ID" value="SPO63225.1"/>
    <property type="molecule type" value="Genomic_DNA"/>
</dbReference>
<reference evidence="1 2" key="1">
    <citation type="submission" date="2018-02" db="EMBL/GenBank/DDBJ databases">
        <authorList>
            <person name="Dubost A."/>
        </authorList>
    </citation>
    <scope>NUCLEOTIDE SEQUENCE [LARGE SCALE GENOMIC DNA]</scope>
    <source>
        <strain evidence="2">JV551A3</strain>
    </source>
</reference>
<protein>
    <recommendedName>
        <fullName evidence="3">YecA family protein</fullName>
    </recommendedName>
</protein>
<name>A0AAQ1PB92_9PSED</name>
<keyword evidence="2" id="KW-1185">Reference proteome</keyword>
<accession>A0AAQ1PB92</accession>
<evidence type="ECO:0000313" key="1">
    <source>
        <dbReference type="EMBL" id="SPO63225.1"/>
    </source>
</evidence>
<dbReference type="AlphaFoldDB" id="A0AAQ1PB92"/>
<gene>
    <name evidence="1" type="primary">yecA</name>
    <name evidence="1" type="ORF">JV551A3_V1_2030050</name>
</gene>
<dbReference type="InterPro" id="IPR011978">
    <property type="entry name" value="YgfB-like"/>
</dbReference>
<dbReference type="InterPro" id="IPR036255">
    <property type="entry name" value="YgfB-like_sf"/>
</dbReference>
<sequence>MSNPITDQELDELGELLFKYGNDDAILDVSELDGFVNALCSSPHLLLPSEWLPEVSGGKLPRFKSKAQAQRYTDLIIKFYNTVAIMLSEATDELNLFFEVRDTAQGEIVVLEEWCFGYMRGVRLGRWTELPAQLQKYLDAIALHGSEENFSVLDKMSLEEHQATVPLVVDAVHVLYLYQRQQRLG</sequence>
<dbReference type="NCBIfam" id="TIGR02292">
    <property type="entry name" value="ygfB_yecA"/>
    <property type="match status" value="1"/>
</dbReference>
<dbReference type="Pfam" id="PF03695">
    <property type="entry name" value="UPF0149"/>
    <property type="match status" value="1"/>
</dbReference>
<comment type="caution">
    <text evidence="1">The sequence shown here is derived from an EMBL/GenBank/DDBJ whole genome shotgun (WGS) entry which is preliminary data.</text>
</comment>
<dbReference type="SUPFAM" id="SSF101327">
    <property type="entry name" value="YgfB-like"/>
    <property type="match status" value="1"/>
</dbReference>
<dbReference type="NCBIfam" id="NF007704">
    <property type="entry name" value="PRK10396.1"/>
    <property type="match status" value="1"/>
</dbReference>
<evidence type="ECO:0008006" key="3">
    <source>
        <dbReference type="Google" id="ProtNLM"/>
    </source>
</evidence>
<evidence type="ECO:0000313" key="2">
    <source>
        <dbReference type="Proteomes" id="UP000294335"/>
    </source>
</evidence>
<dbReference type="RefSeq" id="WP_133974886.1">
    <property type="nucleotide sequence ID" value="NZ_OPYN01000203.1"/>
</dbReference>
<proteinExistence type="predicted"/>
<organism evidence="1 2">
    <name type="scientific">Pseudomonas inefficax</name>
    <dbReference type="NCBI Taxonomy" id="2078786"/>
    <lineage>
        <taxon>Bacteria</taxon>
        <taxon>Pseudomonadati</taxon>
        <taxon>Pseudomonadota</taxon>
        <taxon>Gammaproteobacteria</taxon>
        <taxon>Pseudomonadales</taxon>
        <taxon>Pseudomonadaceae</taxon>
        <taxon>Pseudomonas</taxon>
    </lineage>
</organism>